<gene>
    <name evidence="2" type="ORF">BCL57_000305</name>
    <name evidence="3" type="ORF">SAMN04489721_2234</name>
</gene>
<keyword evidence="1" id="KW-1133">Transmembrane helix</keyword>
<dbReference type="EMBL" id="LT629755">
    <property type="protein sequence ID" value="SDS95949.1"/>
    <property type="molecule type" value="Genomic_DNA"/>
</dbReference>
<dbReference type="AlphaFoldDB" id="A0A1H1WID8"/>
<dbReference type="EMBL" id="SODL02000001">
    <property type="protein sequence ID" value="MCP2366163.1"/>
    <property type="molecule type" value="Genomic_DNA"/>
</dbReference>
<evidence type="ECO:0000313" key="4">
    <source>
        <dbReference type="Proteomes" id="UP000199482"/>
    </source>
</evidence>
<feature type="transmembrane region" description="Helical" evidence="1">
    <location>
        <begin position="144"/>
        <end position="162"/>
    </location>
</feature>
<evidence type="ECO:0000313" key="2">
    <source>
        <dbReference type="EMBL" id="MCP2366163.1"/>
    </source>
</evidence>
<name>A0A1H1WID8_9MICO</name>
<feature type="transmembrane region" description="Helical" evidence="1">
    <location>
        <begin position="119"/>
        <end position="137"/>
    </location>
</feature>
<keyword evidence="1" id="KW-0472">Membrane</keyword>
<reference evidence="4" key="1">
    <citation type="submission" date="2016-10" db="EMBL/GenBank/DDBJ databases">
        <authorList>
            <person name="Varghese N."/>
            <person name="Submissions S."/>
        </authorList>
    </citation>
    <scope>NUCLEOTIDE SEQUENCE [LARGE SCALE GENOMIC DNA]</scope>
    <source>
        <strain evidence="4">CPCC 202695</strain>
    </source>
</reference>
<feature type="transmembrane region" description="Helical" evidence="1">
    <location>
        <begin position="59"/>
        <end position="80"/>
    </location>
</feature>
<evidence type="ECO:0000313" key="3">
    <source>
        <dbReference type="EMBL" id="SDS95949.1"/>
    </source>
</evidence>
<reference evidence="3" key="2">
    <citation type="submission" date="2016-10" db="EMBL/GenBank/DDBJ databases">
        <authorList>
            <person name="de Groot N.N."/>
        </authorList>
    </citation>
    <scope>NUCLEOTIDE SEQUENCE [LARGE SCALE GENOMIC DNA]</scope>
    <source>
        <strain evidence="3">CPCC 202695</strain>
    </source>
</reference>
<evidence type="ECO:0000256" key="1">
    <source>
        <dbReference type="SAM" id="Phobius"/>
    </source>
</evidence>
<feature type="transmembrane region" description="Helical" evidence="1">
    <location>
        <begin position="27"/>
        <end position="53"/>
    </location>
</feature>
<dbReference type="STRING" id="589382.SAMN04489721_2234"/>
<dbReference type="Proteomes" id="UP000893823">
    <property type="component" value="Unassembled WGS sequence"/>
</dbReference>
<sequence length="166" mass="16621">MTDQTPGAAAAEPSVPAAPPRSATPAWLAPVLVAVIGVIAMQVHFAATIVGMILPPAGIVGGVLVTAATGVVIALVFRLTTARLHPIAAALLALVPAVLHWGSVLGFTPYVLTVAMSEVGMLIMGAAMGALAMLVLPDPRWRRGGAIASSIIGVLVLVAVLLESAG</sequence>
<proteinExistence type="predicted"/>
<feature type="transmembrane region" description="Helical" evidence="1">
    <location>
        <begin position="87"/>
        <end position="107"/>
    </location>
</feature>
<reference evidence="2" key="3">
    <citation type="submission" date="2022-06" db="EMBL/GenBank/DDBJ databases">
        <title>Genomic Encyclopedia of Type Strains, Phase III (KMG-III): the genomes of soil and plant-associated and newly described type strains.</title>
        <authorList>
            <person name="Whitman W."/>
        </authorList>
    </citation>
    <scope>NUCLEOTIDE SEQUENCE</scope>
    <source>
        <strain evidence="2">CPCC 202695</strain>
    </source>
</reference>
<accession>A0A1H1WID8</accession>
<evidence type="ECO:0000313" key="5">
    <source>
        <dbReference type="Proteomes" id="UP000893823"/>
    </source>
</evidence>
<organism evidence="3 4">
    <name type="scientific">Agromyces flavus</name>
    <dbReference type="NCBI Taxonomy" id="589382"/>
    <lineage>
        <taxon>Bacteria</taxon>
        <taxon>Bacillati</taxon>
        <taxon>Actinomycetota</taxon>
        <taxon>Actinomycetes</taxon>
        <taxon>Micrococcales</taxon>
        <taxon>Microbacteriaceae</taxon>
        <taxon>Agromyces</taxon>
    </lineage>
</organism>
<protein>
    <submittedName>
        <fullName evidence="3">Uncharacterized protein</fullName>
    </submittedName>
</protein>
<dbReference type="RefSeq" id="WP_092672271.1">
    <property type="nucleotide sequence ID" value="NZ_BMDN01000001.1"/>
</dbReference>
<keyword evidence="1" id="KW-0812">Transmembrane</keyword>
<keyword evidence="5" id="KW-1185">Reference proteome</keyword>
<dbReference type="Proteomes" id="UP000199482">
    <property type="component" value="Chromosome I"/>
</dbReference>